<proteinExistence type="predicted"/>
<dbReference type="InterPro" id="IPR012469">
    <property type="entry name" value="DUF1688"/>
</dbReference>
<comment type="caution">
    <text evidence="1">The sequence shown here is derived from an EMBL/GenBank/DDBJ whole genome shotgun (WGS) entry which is preliminary data.</text>
</comment>
<gene>
    <name evidence="1" type="ORF">V6575_19150</name>
</gene>
<evidence type="ECO:0000313" key="1">
    <source>
        <dbReference type="EMBL" id="MEJ8476214.1"/>
    </source>
</evidence>
<organism evidence="1 2">
    <name type="scientific">Roseibium algae</name>
    <dbReference type="NCBI Taxonomy" id="3123038"/>
    <lineage>
        <taxon>Bacteria</taxon>
        <taxon>Pseudomonadati</taxon>
        <taxon>Pseudomonadota</taxon>
        <taxon>Alphaproteobacteria</taxon>
        <taxon>Hyphomicrobiales</taxon>
        <taxon>Stappiaceae</taxon>
        <taxon>Roseibium</taxon>
    </lineage>
</organism>
<accession>A0ABU8TPW1</accession>
<sequence>MTTLSPSPSAAISLLNAKAVRERVELVMTKGRAGELASLEVIPGCMEQAVRWVLDECEHNYPDYQIPPHGCWRSFETGGMDRWSMLAGAREFETAEDMLKSAGDLAVVTAVMNVALRPSWSYSEAVSGNAYSDQQGRALAVLSMFAAGTFSAMPEDPLRVDAHALIRLESAEIAAGLQLDADDDLEDITKLSHLLKRLGEAIGLRPDLFERNDEIRPGCLMACLAENALDGQLDASAVLDAVLEGLTPLWQGGAVLDDVILGDAWQHSSLFADLPAAGVMPFHLPALEVVYSLIEPFALAGIGISGLEELPGLADIDHAALFIACGAIKPRLEKAWLPLDGAIELRAVCLGLSAELADELRSELDVDRETLPLTCVLEAGSSRAGRKILRENPLTSEKAAKILGGGGVFWLPFRA</sequence>
<evidence type="ECO:0000313" key="2">
    <source>
        <dbReference type="Proteomes" id="UP001385499"/>
    </source>
</evidence>
<keyword evidence="2" id="KW-1185">Reference proteome</keyword>
<dbReference type="PANTHER" id="PTHR31687">
    <property type="match status" value="1"/>
</dbReference>
<dbReference type="Proteomes" id="UP001385499">
    <property type="component" value="Unassembled WGS sequence"/>
</dbReference>
<dbReference type="EMBL" id="JBAKIA010000016">
    <property type="protein sequence ID" value="MEJ8476214.1"/>
    <property type="molecule type" value="Genomic_DNA"/>
</dbReference>
<dbReference type="Pfam" id="PF07958">
    <property type="entry name" value="DUF1688"/>
    <property type="match status" value="1"/>
</dbReference>
<protein>
    <submittedName>
        <fullName evidence="1">DUF1688 family protein</fullName>
    </submittedName>
</protein>
<reference evidence="1 2" key="1">
    <citation type="submission" date="2024-02" db="EMBL/GenBank/DDBJ databases">
        <title>Roseibium algae sp. nov., isolated from marine alga (Grateloupia sp.), showing potential in myo-inositol conversion.</title>
        <authorList>
            <person name="Wang Y."/>
        </authorList>
    </citation>
    <scope>NUCLEOTIDE SEQUENCE [LARGE SCALE GENOMIC DNA]</scope>
    <source>
        <strain evidence="1 2">H3510</strain>
    </source>
</reference>
<dbReference type="PANTHER" id="PTHR31687:SF3">
    <property type="entry name" value="PROTEIN URG3"/>
    <property type="match status" value="1"/>
</dbReference>
<dbReference type="RefSeq" id="WP_340276623.1">
    <property type="nucleotide sequence ID" value="NZ_JBAKIA010000016.1"/>
</dbReference>
<name>A0ABU8TPW1_9HYPH</name>